<gene>
    <name evidence="3" type="ORF">L1I30_13855</name>
</gene>
<sequence length="263" mass="30991">MTLHLKSIYTLIAALIMLIPYYTKAQNYQLEWSDEFTSPEINEKYWNFEYGLGKNNELQHYRSAKQNARIENEKLIIEAHKQHYEDANYTSARLNTLDKKHFKYGKIEVRAKLPQGKGTWPAIWMLGANHKKVGYPYCGEIDIMEFVGKVPGEVHGAIHYPIDRENNIDSVSDNYILPSTEDEFHVYSIEWNKHEINYFVDGDHYFAFNIDDAKRFGRKNVFRKPFYLVINLALGGKWAGEVDDSIFPTQFYIDYIRYYKIAK</sequence>
<dbReference type="PROSITE" id="PS51762">
    <property type="entry name" value="GH16_2"/>
    <property type="match status" value="1"/>
</dbReference>
<dbReference type="PANTHER" id="PTHR10963">
    <property type="entry name" value="GLYCOSYL HYDROLASE-RELATED"/>
    <property type="match status" value="1"/>
</dbReference>
<dbReference type="InterPro" id="IPR013320">
    <property type="entry name" value="ConA-like_dom_sf"/>
</dbReference>
<evidence type="ECO:0000313" key="4">
    <source>
        <dbReference type="Proteomes" id="UP001179363"/>
    </source>
</evidence>
<dbReference type="InterPro" id="IPR050546">
    <property type="entry name" value="Glycosyl_Hydrlase_16"/>
</dbReference>
<feature type="domain" description="GH16" evidence="2">
    <location>
        <begin position="30"/>
        <end position="263"/>
    </location>
</feature>
<dbReference type="InterPro" id="IPR000757">
    <property type="entry name" value="Beta-glucanase-like"/>
</dbReference>
<dbReference type="CDD" id="cd08023">
    <property type="entry name" value="GH16_laminarinase_like"/>
    <property type="match status" value="1"/>
</dbReference>
<dbReference type="EMBL" id="JAKGTH010000011">
    <property type="protein sequence ID" value="MCF4102758.1"/>
    <property type="molecule type" value="Genomic_DNA"/>
</dbReference>
<dbReference type="Pfam" id="PF00722">
    <property type="entry name" value="Glyco_hydro_16"/>
    <property type="match status" value="1"/>
</dbReference>
<dbReference type="GO" id="GO:0016787">
    <property type="term" value="F:hydrolase activity"/>
    <property type="evidence" value="ECO:0007669"/>
    <property type="project" value="UniProtKB-KW"/>
</dbReference>
<protein>
    <submittedName>
        <fullName evidence="3">Glycoside hydrolase family 16 protein</fullName>
    </submittedName>
</protein>
<accession>A0ABS9EIS6</accession>
<evidence type="ECO:0000256" key="1">
    <source>
        <dbReference type="ARBA" id="ARBA00006865"/>
    </source>
</evidence>
<dbReference type="Gene3D" id="2.60.120.200">
    <property type="match status" value="1"/>
</dbReference>
<keyword evidence="4" id="KW-1185">Reference proteome</keyword>
<evidence type="ECO:0000313" key="3">
    <source>
        <dbReference type="EMBL" id="MCF4102758.1"/>
    </source>
</evidence>
<dbReference type="PANTHER" id="PTHR10963:SF55">
    <property type="entry name" value="GLYCOSIDE HYDROLASE FAMILY 16 PROTEIN"/>
    <property type="match status" value="1"/>
</dbReference>
<comment type="caution">
    <text evidence="3">The sequence shown here is derived from an EMBL/GenBank/DDBJ whole genome shotgun (WGS) entry which is preliminary data.</text>
</comment>
<comment type="similarity">
    <text evidence="1">Belongs to the glycosyl hydrolase 16 family.</text>
</comment>
<evidence type="ECO:0000259" key="2">
    <source>
        <dbReference type="PROSITE" id="PS51762"/>
    </source>
</evidence>
<dbReference type="RefSeq" id="WP_236134899.1">
    <property type="nucleotide sequence ID" value="NZ_JAKGTH010000011.1"/>
</dbReference>
<organism evidence="3 4">
    <name type="scientific">Gillisia lutea</name>
    <dbReference type="NCBI Taxonomy" id="2909668"/>
    <lineage>
        <taxon>Bacteria</taxon>
        <taxon>Pseudomonadati</taxon>
        <taxon>Bacteroidota</taxon>
        <taxon>Flavobacteriia</taxon>
        <taxon>Flavobacteriales</taxon>
        <taxon>Flavobacteriaceae</taxon>
        <taxon>Gillisia</taxon>
    </lineage>
</organism>
<name>A0ABS9EIS6_9FLAO</name>
<dbReference type="SUPFAM" id="SSF49899">
    <property type="entry name" value="Concanavalin A-like lectins/glucanases"/>
    <property type="match status" value="1"/>
</dbReference>
<reference evidence="3" key="1">
    <citation type="submission" date="2022-01" db="EMBL/GenBank/DDBJ databases">
        <title>Gillisia lutea sp. nov., isolated from marine plastic residues from the Malvarosa beach (Valencia, Spain).</title>
        <authorList>
            <person name="Vidal-Verdu A."/>
            <person name="Molina-Menor E."/>
            <person name="Satari L."/>
            <person name="Pascual J."/>
            <person name="Pereto J."/>
            <person name="Porcar M."/>
        </authorList>
    </citation>
    <scope>NUCLEOTIDE SEQUENCE</scope>
    <source>
        <strain evidence="3">M10.2A</strain>
    </source>
</reference>
<dbReference type="Proteomes" id="UP001179363">
    <property type="component" value="Unassembled WGS sequence"/>
</dbReference>
<proteinExistence type="inferred from homology"/>
<keyword evidence="3" id="KW-0378">Hydrolase</keyword>